<dbReference type="NCBIfam" id="TIGR03172">
    <property type="entry name" value="selenium cofactor biosynthesis protein YqeC"/>
    <property type="match status" value="1"/>
</dbReference>
<protein>
    <submittedName>
        <fullName evidence="1">Selenium-dependent hydroxylase accessory protein YqeC</fullName>
    </submittedName>
</protein>
<reference evidence="1" key="1">
    <citation type="submission" date="2020-07" db="EMBL/GenBank/DDBJ databases">
        <title>Huge and variable diversity of episymbiotic CPR bacteria and DPANN archaea in groundwater ecosystems.</title>
        <authorList>
            <person name="He C.Y."/>
            <person name="Keren R."/>
            <person name="Whittaker M."/>
            <person name="Farag I.F."/>
            <person name="Doudna J."/>
            <person name="Cate J.H.D."/>
            <person name="Banfield J.F."/>
        </authorList>
    </citation>
    <scope>NUCLEOTIDE SEQUENCE</scope>
    <source>
        <strain evidence="1">NC_groundwater_1370_Ag_S-0.2um_69_93</strain>
    </source>
</reference>
<dbReference type="InterPro" id="IPR017587">
    <property type="entry name" value="YqeC"/>
</dbReference>
<proteinExistence type="predicted"/>
<name>A0A932ZRR3_UNCTE</name>
<comment type="caution">
    <text evidence="1">The sequence shown here is derived from an EMBL/GenBank/DDBJ whole genome shotgun (WGS) entry which is preliminary data.</text>
</comment>
<gene>
    <name evidence="1" type="primary">yqeC</name>
    <name evidence="1" type="ORF">HY618_00295</name>
</gene>
<evidence type="ECO:0000313" key="2">
    <source>
        <dbReference type="Proteomes" id="UP000752292"/>
    </source>
</evidence>
<sequence length="271" mass="27527">MSEGLLVRALGLRRGQAAAAVGAGGKTSLLEAIAAECHAAGWRPALLTTTTRIFAPREDAPLLLGEAGPLARALASRGGDPPGPVTLARARIGEAPVPGDPSRRRMKLDGFGPEEAGAFRERAGMLLIEADGARGLAAKAPGPGEPVIPPWADAVLGVVGLTIIGAPLDEAHVFRPGLFGRVTGLAPGSPIVPEAIGRLALHPDGLFKGAAAGSRKLIVLNQGDAIEGLEKLEQIAYIIWRIAGAPAGPAGGILCTSMEGGGRVLHQIPAD</sequence>
<dbReference type="AlphaFoldDB" id="A0A932ZRR3"/>
<dbReference type="Pfam" id="PF19842">
    <property type="entry name" value="YqeC"/>
    <property type="match status" value="1"/>
</dbReference>
<dbReference type="Proteomes" id="UP000752292">
    <property type="component" value="Unassembled WGS sequence"/>
</dbReference>
<dbReference type="EMBL" id="JACQRX010000014">
    <property type="protein sequence ID" value="MBI4250872.1"/>
    <property type="molecule type" value="Genomic_DNA"/>
</dbReference>
<organism evidence="1 2">
    <name type="scientific">Tectimicrobiota bacterium</name>
    <dbReference type="NCBI Taxonomy" id="2528274"/>
    <lineage>
        <taxon>Bacteria</taxon>
        <taxon>Pseudomonadati</taxon>
        <taxon>Nitrospinota/Tectimicrobiota group</taxon>
        <taxon>Candidatus Tectimicrobiota</taxon>
    </lineage>
</organism>
<evidence type="ECO:0000313" key="1">
    <source>
        <dbReference type="EMBL" id="MBI4250872.1"/>
    </source>
</evidence>
<accession>A0A932ZRR3</accession>